<dbReference type="InterPro" id="IPR029044">
    <property type="entry name" value="Nucleotide-diphossugar_trans"/>
</dbReference>
<dbReference type="Gene3D" id="3.90.550.10">
    <property type="entry name" value="Spore Coat Polysaccharide Biosynthesis Protein SpsA, Chain A"/>
    <property type="match status" value="1"/>
</dbReference>
<sequence length="85" mass="8640">MPRASIVIPAYNNLKFTLECLASLQAAGGVEDAEIIVIDDASADATSAVLATVPGLTLLTNPRTSASSVPATGRRKPPRASSSSS</sequence>
<name>A0A974P3S7_9CAUL</name>
<gene>
    <name evidence="3" type="ORF">JKL49_24900</name>
</gene>
<feature type="domain" description="Glycosyltransferase 2-like" evidence="2">
    <location>
        <begin position="5"/>
        <end position="63"/>
    </location>
</feature>
<dbReference type="InterPro" id="IPR001173">
    <property type="entry name" value="Glyco_trans_2-like"/>
</dbReference>
<feature type="region of interest" description="Disordered" evidence="1">
    <location>
        <begin position="61"/>
        <end position="85"/>
    </location>
</feature>
<protein>
    <submittedName>
        <fullName evidence="3">Glycosyltransferase</fullName>
    </submittedName>
</protein>
<evidence type="ECO:0000259" key="2">
    <source>
        <dbReference type="Pfam" id="PF00535"/>
    </source>
</evidence>
<feature type="compositionally biased region" description="Polar residues" evidence="1">
    <location>
        <begin position="61"/>
        <end position="70"/>
    </location>
</feature>
<evidence type="ECO:0000313" key="3">
    <source>
        <dbReference type="EMBL" id="QQZ49905.1"/>
    </source>
</evidence>
<reference evidence="3" key="1">
    <citation type="submission" date="2021-01" db="EMBL/GenBank/DDBJ databases">
        <title>Genome sequence of Phenylobacterium sp. 20VBR1 isolated from a valley glaceir, Ny-Alesund, Svalbard.</title>
        <authorList>
            <person name="Thomas F.A."/>
            <person name="Krishnan K.P."/>
            <person name="Sinha R.K."/>
        </authorList>
    </citation>
    <scope>NUCLEOTIDE SEQUENCE</scope>
    <source>
        <strain evidence="3">20VBR1</strain>
    </source>
</reference>
<dbReference type="EMBL" id="CP068570">
    <property type="protein sequence ID" value="QQZ49905.1"/>
    <property type="molecule type" value="Genomic_DNA"/>
</dbReference>
<dbReference type="AlphaFoldDB" id="A0A974P3S7"/>
<accession>A0A974P3S7</accession>
<dbReference type="CDD" id="cd00761">
    <property type="entry name" value="Glyco_tranf_GTA_type"/>
    <property type="match status" value="1"/>
</dbReference>
<dbReference type="Pfam" id="PF00535">
    <property type="entry name" value="Glycos_transf_2"/>
    <property type="match status" value="1"/>
</dbReference>
<organism evidence="3">
    <name type="scientific">Phenylobacterium glaciei</name>
    <dbReference type="NCBI Taxonomy" id="2803784"/>
    <lineage>
        <taxon>Bacteria</taxon>
        <taxon>Pseudomonadati</taxon>
        <taxon>Pseudomonadota</taxon>
        <taxon>Alphaproteobacteria</taxon>
        <taxon>Caulobacterales</taxon>
        <taxon>Caulobacteraceae</taxon>
        <taxon>Phenylobacterium</taxon>
    </lineage>
</organism>
<dbReference type="SUPFAM" id="SSF53448">
    <property type="entry name" value="Nucleotide-diphospho-sugar transferases"/>
    <property type="match status" value="1"/>
</dbReference>
<evidence type="ECO:0000256" key="1">
    <source>
        <dbReference type="SAM" id="MobiDB-lite"/>
    </source>
</evidence>
<proteinExistence type="predicted"/>